<dbReference type="GO" id="GO:0005739">
    <property type="term" value="C:mitochondrion"/>
    <property type="evidence" value="ECO:0000318"/>
    <property type="project" value="GO_Central"/>
</dbReference>
<dbReference type="PANTHER" id="PTHR11851:SF49">
    <property type="entry name" value="MITOCHONDRIAL-PROCESSING PEPTIDASE SUBUNIT ALPHA"/>
    <property type="match status" value="1"/>
</dbReference>
<evidence type="ECO:0000259" key="13">
    <source>
        <dbReference type="Pfam" id="PF00675"/>
    </source>
</evidence>
<dbReference type="GeneTree" id="ENSGT00940000156724"/>
<dbReference type="GO" id="GO:0046872">
    <property type="term" value="F:metal ion binding"/>
    <property type="evidence" value="ECO:0007669"/>
    <property type="project" value="InterPro"/>
</dbReference>
<organism evidence="15 16">
    <name type="scientific">Ciona intestinalis</name>
    <name type="common">Transparent sea squirt</name>
    <name type="synonym">Ascidia intestinalis</name>
    <dbReference type="NCBI Taxonomy" id="7719"/>
    <lineage>
        <taxon>Eukaryota</taxon>
        <taxon>Metazoa</taxon>
        <taxon>Chordata</taxon>
        <taxon>Tunicata</taxon>
        <taxon>Ascidiacea</taxon>
        <taxon>Phlebobranchia</taxon>
        <taxon>Cionidae</taxon>
        <taxon>Ciona</taxon>
    </lineage>
</organism>
<evidence type="ECO:0000256" key="7">
    <source>
        <dbReference type="ARBA" id="ARBA00022792"/>
    </source>
</evidence>
<dbReference type="InParanoid" id="F6VKA0"/>
<dbReference type="SUPFAM" id="SSF63411">
    <property type="entry name" value="LuxS/MPP-like metallohydrolase"/>
    <property type="match status" value="2"/>
</dbReference>
<evidence type="ECO:0000256" key="6">
    <source>
        <dbReference type="ARBA" id="ARBA00016741"/>
    </source>
</evidence>
<sequence>MTTPLSVPLRDSPKPIYAESASETFQTMTSKLNNGLTVTSQPKFGTFCTVGILIDAGSRHEVAYPSGMSHYLERCAFAGSSIYKDRDAVMLAVEKLGGICDCQSSRDTTIYAASVDRDKLEPLMELLADSVYQPTLDDNIIEQARESINYELDELDKKPDPEPMMTELIHEAGFRGNTVGLPKYPQAETLHQINRASLQKFLRSYYLPERMVVAGVGVDHDELVTLSEKYVSAKSPSWSLDGARESDASVAQYTGGDVKVQKHFDLSMSVVPMPELAHVSIGMESVKFTDTNFVPFAVLNMLMGGGGSFSAGGPGKGMFSRLYLNVLNRHHWMYAATAYHHSYDDGGLFCIQGSAHPSQLRECVHVITQEFAKLTNGIDKVELNRAKKQLQSMLMMNLEARPVIFEDVGRQILATGERKSPKQLCEMIDNVSNDDIVRVARHMLSSRPAVAALGDVKQLPDYEDIENALTRPDGKLPKKFRLFGR</sequence>
<reference evidence="15" key="3">
    <citation type="submission" date="2025-08" db="UniProtKB">
        <authorList>
            <consortium name="Ensembl"/>
        </authorList>
    </citation>
    <scope>IDENTIFICATION</scope>
</reference>
<evidence type="ECO:0000256" key="12">
    <source>
        <dbReference type="ARBA" id="ARBA00032315"/>
    </source>
</evidence>
<dbReference type="PANTHER" id="PTHR11851">
    <property type="entry name" value="METALLOPROTEASE"/>
    <property type="match status" value="1"/>
</dbReference>
<comment type="subunit">
    <text evidence="5">Heterodimer of PMPCA (alpha) and PMPCB (beta) subunits, forming the mitochondrial processing protease (MPP) in which PMPCA is involved in substrate recognition and binding and PMPCB is the catalytic subunit.</text>
</comment>
<comment type="similarity">
    <text evidence="4">Belongs to the peptidase M16 family.</text>
</comment>
<evidence type="ECO:0000259" key="14">
    <source>
        <dbReference type="Pfam" id="PF05193"/>
    </source>
</evidence>
<dbReference type="STRING" id="7719.ENSCINP00000014838"/>
<dbReference type="EMBL" id="EAAA01001129">
    <property type="status" value="NOT_ANNOTATED_CDS"/>
    <property type="molecule type" value="Genomic_DNA"/>
</dbReference>
<evidence type="ECO:0000256" key="9">
    <source>
        <dbReference type="ARBA" id="ARBA00023128"/>
    </source>
</evidence>
<feature type="domain" description="Peptidase M16 N-terminal" evidence="13">
    <location>
        <begin position="39"/>
        <end position="182"/>
    </location>
</feature>
<evidence type="ECO:0000256" key="4">
    <source>
        <dbReference type="ARBA" id="ARBA00007261"/>
    </source>
</evidence>
<dbReference type="Proteomes" id="UP000008144">
    <property type="component" value="Chromosome 13"/>
</dbReference>
<evidence type="ECO:0000313" key="16">
    <source>
        <dbReference type="Proteomes" id="UP000008144"/>
    </source>
</evidence>
<comment type="subcellular location">
    <subcellularLocation>
        <location evidence="2">Mitochondrion inner membrane</location>
    </subcellularLocation>
    <subcellularLocation>
        <location evidence="3">Mitochondrion matrix</location>
    </subcellularLocation>
</comment>
<dbReference type="InterPro" id="IPR007863">
    <property type="entry name" value="Peptidase_M16_C"/>
</dbReference>
<dbReference type="Gene3D" id="3.30.830.10">
    <property type="entry name" value="Metalloenzyme, LuxS/M16 peptidase-like"/>
    <property type="match status" value="2"/>
</dbReference>
<reference evidence="15" key="2">
    <citation type="journal article" date="2008" name="Genome Biol.">
        <title>Improved genome assembly and evidence-based global gene model set for the chordate Ciona intestinalis: new insight into intron and operon populations.</title>
        <authorList>
            <person name="Satou Y."/>
            <person name="Mineta K."/>
            <person name="Ogasawara M."/>
            <person name="Sasakura Y."/>
            <person name="Shoguchi E."/>
            <person name="Ueno K."/>
            <person name="Yamada L."/>
            <person name="Matsumoto J."/>
            <person name="Wasserscheid J."/>
            <person name="Dewar K."/>
            <person name="Wiley G.B."/>
            <person name="Macmil S.L."/>
            <person name="Roe B.A."/>
            <person name="Zeller R.W."/>
            <person name="Hastings K.E."/>
            <person name="Lemaire P."/>
            <person name="Lindquist E."/>
            <person name="Endo T."/>
            <person name="Hotta K."/>
            <person name="Inaba K."/>
        </authorList>
    </citation>
    <scope>NUCLEOTIDE SEQUENCE [LARGE SCALE GENOMIC DNA]</scope>
    <source>
        <strain evidence="15">wild type</strain>
    </source>
</reference>
<comment type="function">
    <text evidence="1">Substrate recognition and binding subunit of the essential mitochondrial processing protease (MPP), which cleaves the mitochondrial sequence off newly imported precursors proteins.</text>
</comment>
<dbReference type="GO" id="GO:0005759">
    <property type="term" value="C:mitochondrial matrix"/>
    <property type="evidence" value="ECO:0007669"/>
    <property type="project" value="UniProtKB-SubCell"/>
</dbReference>
<dbReference type="FunFam" id="3.30.830.10:FF:000014">
    <property type="entry name" value="Mitochondrial-processing peptidase alpha subunit, mitochondrial"/>
    <property type="match status" value="1"/>
</dbReference>
<keyword evidence="8" id="KW-0809">Transit peptide</keyword>
<protein>
    <recommendedName>
        <fullName evidence="6">Mitochondrial-processing peptidase subunit alpha</fullName>
    </recommendedName>
    <alternativeName>
        <fullName evidence="11">Alpha-MPP</fullName>
    </alternativeName>
    <alternativeName>
        <fullName evidence="12">Inactive zinc metalloprotease alpha</fullName>
    </alternativeName>
</protein>
<evidence type="ECO:0000256" key="2">
    <source>
        <dbReference type="ARBA" id="ARBA00004273"/>
    </source>
</evidence>
<accession>F6VKA0</accession>
<evidence type="ECO:0000313" key="15">
    <source>
        <dbReference type="Ensembl" id="ENSCINP00000014838.3"/>
    </source>
</evidence>
<dbReference type="GO" id="GO:0005743">
    <property type="term" value="C:mitochondrial inner membrane"/>
    <property type="evidence" value="ECO:0007669"/>
    <property type="project" value="UniProtKB-SubCell"/>
</dbReference>
<gene>
    <name evidence="15" type="primary">LOC100186033</name>
</gene>
<evidence type="ECO:0000256" key="5">
    <source>
        <dbReference type="ARBA" id="ARBA00011587"/>
    </source>
</evidence>
<name>F6VKA0_CIOIN</name>
<evidence type="ECO:0000256" key="11">
    <source>
        <dbReference type="ARBA" id="ARBA00030006"/>
    </source>
</evidence>
<keyword evidence="9" id="KW-0496">Mitochondrion</keyword>
<evidence type="ECO:0000256" key="8">
    <source>
        <dbReference type="ARBA" id="ARBA00022946"/>
    </source>
</evidence>
<dbReference type="InterPro" id="IPR011765">
    <property type="entry name" value="Pept_M16_N"/>
</dbReference>
<evidence type="ECO:0000256" key="10">
    <source>
        <dbReference type="ARBA" id="ARBA00023136"/>
    </source>
</evidence>
<proteinExistence type="inferred from homology"/>
<keyword evidence="16" id="KW-1185">Reference proteome</keyword>
<dbReference type="InterPro" id="IPR050361">
    <property type="entry name" value="MPP/UQCRC_Complex"/>
</dbReference>
<dbReference type="AlphaFoldDB" id="F6VKA0"/>
<feature type="domain" description="Peptidase M16 C-terminal" evidence="14">
    <location>
        <begin position="193"/>
        <end position="390"/>
    </location>
</feature>
<dbReference type="GO" id="GO:0006627">
    <property type="term" value="P:protein processing involved in protein targeting to mitochondrion"/>
    <property type="evidence" value="ECO:0000318"/>
    <property type="project" value="GO_Central"/>
</dbReference>
<dbReference type="FunCoup" id="F6VKA0">
    <property type="interactions" value="849"/>
</dbReference>
<keyword evidence="10" id="KW-0472">Membrane</keyword>
<keyword evidence="7" id="KW-0999">Mitochondrion inner membrane</keyword>
<dbReference type="Ensembl" id="ENSCINT00000014838.3">
    <property type="protein sequence ID" value="ENSCINP00000014838.3"/>
    <property type="gene ID" value="ENSCING00000007235.3"/>
</dbReference>
<reference evidence="15" key="4">
    <citation type="submission" date="2025-09" db="UniProtKB">
        <authorList>
            <consortium name="Ensembl"/>
        </authorList>
    </citation>
    <scope>IDENTIFICATION</scope>
</reference>
<dbReference type="FunFam" id="3.30.830.10:FF:000010">
    <property type="entry name" value="Mitochondrial-processing peptidase alpha subunit, mitochondrial"/>
    <property type="match status" value="1"/>
</dbReference>
<dbReference type="OMA" id="LKYHHSP"/>
<dbReference type="Pfam" id="PF05193">
    <property type="entry name" value="Peptidase_M16_C"/>
    <property type="match status" value="1"/>
</dbReference>
<evidence type="ECO:0000256" key="1">
    <source>
        <dbReference type="ARBA" id="ARBA00002123"/>
    </source>
</evidence>
<dbReference type="Pfam" id="PF00675">
    <property type="entry name" value="Peptidase_M16"/>
    <property type="match status" value="1"/>
</dbReference>
<dbReference type="HOGENOM" id="CLU_009902_5_2_1"/>
<reference evidence="16" key="1">
    <citation type="journal article" date="2002" name="Science">
        <title>The draft genome of Ciona intestinalis: insights into chordate and vertebrate origins.</title>
        <authorList>
            <person name="Dehal P."/>
            <person name="Satou Y."/>
            <person name="Campbell R.K."/>
            <person name="Chapman J."/>
            <person name="Degnan B."/>
            <person name="De Tomaso A."/>
            <person name="Davidson B."/>
            <person name="Di Gregorio A."/>
            <person name="Gelpke M."/>
            <person name="Goodstein D.M."/>
            <person name="Harafuji N."/>
            <person name="Hastings K.E."/>
            <person name="Ho I."/>
            <person name="Hotta K."/>
            <person name="Huang W."/>
            <person name="Kawashima T."/>
            <person name="Lemaire P."/>
            <person name="Martinez D."/>
            <person name="Meinertzhagen I.A."/>
            <person name="Necula S."/>
            <person name="Nonaka M."/>
            <person name="Putnam N."/>
            <person name="Rash S."/>
            <person name="Saiga H."/>
            <person name="Satake M."/>
            <person name="Terry A."/>
            <person name="Yamada L."/>
            <person name="Wang H.G."/>
            <person name="Awazu S."/>
            <person name="Azumi K."/>
            <person name="Boore J."/>
            <person name="Branno M."/>
            <person name="Chin-Bow S."/>
            <person name="DeSantis R."/>
            <person name="Doyle S."/>
            <person name="Francino P."/>
            <person name="Keys D.N."/>
            <person name="Haga S."/>
            <person name="Hayashi H."/>
            <person name="Hino K."/>
            <person name="Imai K.S."/>
            <person name="Inaba K."/>
            <person name="Kano S."/>
            <person name="Kobayashi K."/>
            <person name="Kobayashi M."/>
            <person name="Lee B.I."/>
            <person name="Makabe K.W."/>
            <person name="Manohar C."/>
            <person name="Matassi G."/>
            <person name="Medina M."/>
            <person name="Mochizuki Y."/>
            <person name="Mount S."/>
            <person name="Morishita T."/>
            <person name="Miura S."/>
            <person name="Nakayama A."/>
            <person name="Nishizaka S."/>
            <person name="Nomoto H."/>
            <person name="Ohta F."/>
            <person name="Oishi K."/>
            <person name="Rigoutsos I."/>
            <person name="Sano M."/>
            <person name="Sasaki A."/>
            <person name="Sasakura Y."/>
            <person name="Shoguchi E."/>
            <person name="Shin-i T."/>
            <person name="Spagnuolo A."/>
            <person name="Stainier D."/>
            <person name="Suzuki M.M."/>
            <person name="Tassy O."/>
            <person name="Takatori N."/>
            <person name="Tokuoka M."/>
            <person name="Yagi K."/>
            <person name="Yoshizaki F."/>
            <person name="Wada S."/>
            <person name="Zhang C."/>
            <person name="Hyatt P.D."/>
            <person name="Larimer F."/>
            <person name="Detter C."/>
            <person name="Doggett N."/>
            <person name="Glavina T."/>
            <person name="Hawkins T."/>
            <person name="Richardson P."/>
            <person name="Lucas S."/>
            <person name="Kohara Y."/>
            <person name="Levine M."/>
            <person name="Satoh N."/>
            <person name="Rokhsar D.S."/>
        </authorList>
    </citation>
    <scope>NUCLEOTIDE SEQUENCE [LARGE SCALE GENOMIC DNA]</scope>
</reference>
<dbReference type="InterPro" id="IPR011249">
    <property type="entry name" value="Metalloenz_LuxS/M16"/>
</dbReference>
<evidence type="ECO:0000256" key="3">
    <source>
        <dbReference type="ARBA" id="ARBA00004305"/>
    </source>
</evidence>
<dbReference type="MEROPS" id="M16.971"/>